<dbReference type="KEGG" id="vg:14016723"/>
<reference evidence="2 3" key="1">
    <citation type="journal article" date="2012" name="J. Virol.">
        <title>Sequence and structural characterization of great salt lake bacteriophage CW02, a member of the T7-like supergroup.</title>
        <authorList>
            <person name="Shen P.S."/>
            <person name="Domek M.J."/>
            <person name="Sanz-Garcia E."/>
            <person name="Makaju A."/>
            <person name="Taylor R.M."/>
            <person name="Hoggan R."/>
            <person name="Culumber M.D."/>
            <person name="Oberg C.J."/>
            <person name="Breakwell D.P."/>
            <person name="Prince J.T."/>
            <person name="Belnap D.M."/>
        </authorList>
    </citation>
    <scope>NUCLEOTIDE SEQUENCE [LARGE SCALE GENOMIC DNA]</scope>
</reference>
<name>H9D1G2_9CAUD</name>
<protein>
    <submittedName>
        <fullName evidence="2">Putative holin protein</fullName>
    </submittedName>
</protein>
<organism evidence="2 3">
    <name type="scientific">Salinivibrio phage CW02</name>
    <dbReference type="NCBI Taxonomy" id="1161935"/>
    <lineage>
        <taxon>Viruses</taxon>
        <taxon>Duplodnaviria</taxon>
        <taxon>Heunggongvirae</taxon>
        <taxon>Uroviricota</taxon>
        <taxon>Caudoviricetes</taxon>
        <taxon>Zobellviridae</taxon>
        <taxon>Salinovirus</taxon>
        <taxon>Salinovirus utanense</taxon>
    </lineage>
</organism>
<proteinExistence type="predicted"/>
<dbReference type="RefSeq" id="YP_007010549.1">
    <property type="nucleotide sequence ID" value="NC_019540.1"/>
</dbReference>
<keyword evidence="1" id="KW-0812">Transmembrane</keyword>
<evidence type="ECO:0000256" key="1">
    <source>
        <dbReference type="SAM" id="Phobius"/>
    </source>
</evidence>
<accession>H9D1G2</accession>
<keyword evidence="1" id="KW-0472">Membrane</keyword>
<keyword evidence="3" id="KW-1185">Reference proteome</keyword>
<feature type="transmembrane region" description="Helical" evidence="1">
    <location>
        <begin position="117"/>
        <end position="140"/>
    </location>
</feature>
<evidence type="ECO:0000313" key="2">
    <source>
        <dbReference type="EMBL" id="AFE86204.1"/>
    </source>
</evidence>
<dbReference type="Proteomes" id="UP000004791">
    <property type="component" value="Segment"/>
</dbReference>
<sequence>MLSRLCQKHLDLQGTTMKRLRQVLLMLGMVLALSGCSAVTSAVTDRLAGGDKPAVGIDTEIVAGDKEQSVKAGEETGTRLEDVEVRDNARVTTNTSGKKTDINGDTSQINLNEGVPFWQVMAAVALSLFAGLFLPQLGLYRKRG</sequence>
<dbReference type="GeneID" id="14016723"/>
<dbReference type="OrthoDB" id="38301at10239"/>
<evidence type="ECO:0000313" key="3">
    <source>
        <dbReference type="Proteomes" id="UP000004791"/>
    </source>
</evidence>
<keyword evidence="1" id="KW-1133">Transmembrane helix</keyword>
<dbReference type="EMBL" id="JQ446452">
    <property type="protein sequence ID" value="AFE86204.1"/>
    <property type="molecule type" value="Genomic_DNA"/>
</dbReference>